<dbReference type="RefSeq" id="WP_010619003.1">
    <property type="nucleotide sequence ID" value="NZ_CP042371.1"/>
</dbReference>
<evidence type="ECO:0000256" key="4">
    <source>
        <dbReference type="SAM" id="Phobius"/>
    </source>
</evidence>
<dbReference type="AlphaFoldDB" id="A0A4R5NIR4"/>
<keyword evidence="4" id="KW-0472">Membrane</keyword>
<organism evidence="6 7">
    <name type="scientific">Secundilactobacillus malefermentans</name>
    <dbReference type="NCBI Taxonomy" id="176292"/>
    <lineage>
        <taxon>Bacteria</taxon>
        <taxon>Bacillati</taxon>
        <taxon>Bacillota</taxon>
        <taxon>Bacilli</taxon>
        <taxon>Lactobacillales</taxon>
        <taxon>Lactobacillaceae</taxon>
        <taxon>Secundilactobacillus</taxon>
    </lineage>
</organism>
<dbReference type="STRING" id="1122149.FD44_GL000961"/>
<dbReference type="Gene3D" id="2.60.40.1850">
    <property type="match status" value="1"/>
</dbReference>
<evidence type="ECO:0000313" key="7">
    <source>
        <dbReference type="Proteomes" id="UP000294854"/>
    </source>
</evidence>
<evidence type="ECO:0000313" key="6">
    <source>
        <dbReference type="EMBL" id="TDG74447.1"/>
    </source>
</evidence>
<dbReference type="InterPro" id="IPR037250">
    <property type="entry name" value="NEAT_dom_sf"/>
</dbReference>
<keyword evidence="4" id="KW-0812">Transmembrane</keyword>
<protein>
    <recommendedName>
        <fullName evidence="5">NEAT domain-containing protein</fullName>
    </recommendedName>
</protein>
<keyword evidence="7" id="KW-1185">Reference proteome</keyword>
<evidence type="ECO:0000256" key="2">
    <source>
        <dbReference type="ARBA" id="ARBA00022729"/>
    </source>
</evidence>
<comment type="subcellular location">
    <subcellularLocation>
        <location evidence="1">Cell envelope</location>
    </subcellularLocation>
</comment>
<dbReference type="SUPFAM" id="SSF158911">
    <property type="entry name" value="NEAT domain-like"/>
    <property type="match status" value="1"/>
</dbReference>
<feature type="domain" description="NEAT" evidence="5">
    <location>
        <begin position="26"/>
        <end position="158"/>
    </location>
</feature>
<evidence type="ECO:0000256" key="3">
    <source>
        <dbReference type="SAM" id="MobiDB-lite"/>
    </source>
</evidence>
<feature type="compositionally biased region" description="Basic and acidic residues" evidence="3">
    <location>
        <begin position="228"/>
        <end position="237"/>
    </location>
</feature>
<dbReference type="InterPro" id="IPR006635">
    <property type="entry name" value="NEAT_dom"/>
</dbReference>
<dbReference type="EMBL" id="PUFO01000076">
    <property type="protein sequence ID" value="TDG74447.1"/>
    <property type="molecule type" value="Genomic_DNA"/>
</dbReference>
<dbReference type="CDD" id="cd06920">
    <property type="entry name" value="NEAT"/>
    <property type="match status" value="1"/>
</dbReference>
<dbReference type="Pfam" id="PF05031">
    <property type="entry name" value="NEAT"/>
    <property type="match status" value="1"/>
</dbReference>
<keyword evidence="4" id="KW-1133">Transmembrane helix</keyword>
<dbReference type="PROSITE" id="PS50978">
    <property type="entry name" value="NEAT"/>
    <property type="match status" value="1"/>
</dbReference>
<name>A0A4R5NIR4_9LACO</name>
<gene>
    <name evidence="6" type="ORF">C5L31_000094</name>
</gene>
<dbReference type="GO" id="GO:0030313">
    <property type="term" value="C:cell envelope"/>
    <property type="evidence" value="ECO:0007669"/>
    <property type="project" value="UniProtKB-SubCell"/>
</dbReference>
<evidence type="ECO:0000259" key="5">
    <source>
        <dbReference type="PROSITE" id="PS50978"/>
    </source>
</evidence>
<accession>A0A4R5NIR4</accession>
<keyword evidence="2" id="KW-0732">Signal</keyword>
<feature type="transmembrane region" description="Helical" evidence="4">
    <location>
        <begin position="242"/>
        <end position="264"/>
    </location>
</feature>
<dbReference type="Proteomes" id="UP000294854">
    <property type="component" value="Unassembled WGS sequence"/>
</dbReference>
<reference evidence="6 7" key="1">
    <citation type="journal article" date="2019" name="Appl. Microbiol. Biotechnol.">
        <title>Uncovering carbohydrate metabolism through a genotype-phenotype association study of 56 lactic acid bacteria genomes.</title>
        <authorList>
            <person name="Buron-Moles G."/>
            <person name="Chailyan A."/>
            <person name="Dolejs I."/>
            <person name="Forster J."/>
            <person name="Miks M.H."/>
        </authorList>
    </citation>
    <scope>NUCLEOTIDE SEQUENCE [LARGE SCALE GENOMIC DNA]</scope>
    <source>
        <strain evidence="6 7">ATCC 49373</strain>
    </source>
</reference>
<sequence length="267" mass="28248">MKHLHWLLISGIALIALALGLHVGSESVQAKSLNYQALTYGTTKTSIASGYFVHPASVKVKNHKYVVTMRIRTAKKLTSYPVTVTSVNGGKPKNIRKNKDAKGNSNYYYTFTTTNLKKKINAKLKINVPKVYKATHLITFKFSTTGLPSLGKKAEATTAVSTSQASATSSSGSQKAATKAASSSPKAASSASSKQKTKVNSNSSSSQSSSVASAPEPRNQTANHQTRKTADSPDKSKAGINLPLLIGGVLAIIVVVGGTSLWLLNRK</sequence>
<evidence type="ECO:0000256" key="1">
    <source>
        <dbReference type="ARBA" id="ARBA00004196"/>
    </source>
</evidence>
<comment type="caution">
    <text evidence="6">The sequence shown here is derived from an EMBL/GenBank/DDBJ whole genome shotgun (WGS) entry which is preliminary data.</text>
</comment>
<dbReference type="OrthoDB" id="2329522at2"/>
<feature type="region of interest" description="Disordered" evidence="3">
    <location>
        <begin position="162"/>
        <end position="237"/>
    </location>
</feature>
<proteinExistence type="predicted"/>
<feature type="compositionally biased region" description="Low complexity" evidence="3">
    <location>
        <begin position="162"/>
        <end position="214"/>
    </location>
</feature>